<keyword evidence="2" id="KW-0472">Membrane</keyword>
<sequence length="153" mass="15518">MTLSRNHLLLIGGIAAVVIVAIIGVVMVTGNKPAAVTTPAGGTYGEGSSAGGSGDWSSPEYEAPAPVRVVLPPGAVVCSESGSGRFSVAARGNDVTSCPFADAVRDAVRSSADSFPRTVTAYSPVTQKTYAMRCTGSDLVTCRGGNDAVVYVY</sequence>
<dbReference type="RefSeq" id="WP_083405657.1">
    <property type="nucleotide sequence ID" value="NZ_LT629971.1"/>
</dbReference>
<keyword evidence="2" id="KW-1133">Transmembrane helix</keyword>
<keyword evidence="4" id="KW-1185">Reference proteome</keyword>
<feature type="region of interest" description="Disordered" evidence="1">
    <location>
        <begin position="37"/>
        <end position="59"/>
    </location>
</feature>
<reference evidence="4" key="1">
    <citation type="submission" date="2016-10" db="EMBL/GenBank/DDBJ databases">
        <authorList>
            <person name="Varghese N."/>
            <person name="Submissions S."/>
        </authorList>
    </citation>
    <scope>NUCLEOTIDE SEQUENCE [LARGE SCALE GENOMIC DNA]</scope>
    <source>
        <strain evidence="4">DSM 45405</strain>
    </source>
</reference>
<organism evidence="3 4">
    <name type="scientific">Mycolicibacterium rutilum</name>
    <name type="common">Mycobacterium rutilum</name>
    <dbReference type="NCBI Taxonomy" id="370526"/>
    <lineage>
        <taxon>Bacteria</taxon>
        <taxon>Bacillati</taxon>
        <taxon>Actinomycetota</taxon>
        <taxon>Actinomycetes</taxon>
        <taxon>Mycobacteriales</taxon>
        <taxon>Mycobacteriaceae</taxon>
        <taxon>Mycolicibacterium</taxon>
    </lineage>
</organism>
<proteinExistence type="predicted"/>
<dbReference type="EMBL" id="LT629971">
    <property type="protein sequence ID" value="SEH48078.1"/>
    <property type="molecule type" value="Genomic_DNA"/>
</dbReference>
<dbReference type="OrthoDB" id="4061674at2"/>
<accession>A0A1H6IGZ4</accession>
<name>A0A1H6IGZ4_MYCRU</name>
<evidence type="ECO:0000313" key="3">
    <source>
        <dbReference type="EMBL" id="SEH48078.1"/>
    </source>
</evidence>
<feature type="compositionally biased region" description="Gly residues" evidence="1">
    <location>
        <begin position="42"/>
        <end position="54"/>
    </location>
</feature>
<dbReference type="STRING" id="370526.SAMN04489835_0305"/>
<keyword evidence="2" id="KW-0812">Transmembrane</keyword>
<evidence type="ECO:0000313" key="4">
    <source>
        <dbReference type="Proteomes" id="UP000182915"/>
    </source>
</evidence>
<feature type="transmembrane region" description="Helical" evidence="2">
    <location>
        <begin position="7"/>
        <end position="28"/>
    </location>
</feature>
<dbReference type="Proteomes" id="UP000182915">
    <property type="component" value="Chromosome I"/>
</dbReference>
<evidence type="ECO:0000256" key="1">
    <source>
        <dbReference type="SAM" id="MobiDB-lite"/>
    </source>
</evidence>
<evidence type="ECO:0000256" key="2">
    <source>
        <dbReference type="SAM" id="Phobius"/>
    </source>
</evidence>
<dbReference type="AlphaFoldDB" id="A0A1H6IGZ4"/>
<protein>
    <submittedName>
        <fullName evidence="3">Uncharacterized protein</fullName>
    </submittedName>
</protein>
<gene>
    <name evidence="3" type="ORF">SAMN04489835_0305</name>
</gene>